<dbReference type="InterPro" id="IPR000160">
    <property type="entry name" value="GGDEF_dom"/>
</dbReference>
<organism evidence="2 3">
    <name type="scientific">Archangium gephyra</name>
    <dbReference type="NCBI Taxonomy" id="48"/>
    <lineage>
        <taxon>Bacteria</taxon>
        <taxon>Pseudomonadati</taxon>
        <taxon>Myxococcota</taxon>
        <taxon>Myxococcia</taxon>
        <taxon>Myxococcales</taxon>
        <taxon>Cystobacterineae</taxon>
        <taxon>Archangiaceae</taxon>
        <taxon>Archangium</taxon>
    </lineage>
</organism>
<comment type="caution">
    <text evidence="2">The sequence shown here is derived from an EMBL/GenBank/DDBJ whole genome shotgun (WGS) entry which is preliminary data.</text>
</comment>
<accession>A0A2W5T8S5</accession>
<reference evidence="2 3" key="1">
    <citation type="submission" date="2017-08" db="EMBL/GenBank/DDBJ databases">
        <title>Infants hospitalized years apart are colonized by the same room-sourced microbial strains.</title>
        <authorList>
            <person name="Brooks B."/>
            <person name="Olm M.R."/>
            <person name="Firek B.A."/>
            <person name="Baker R."/>
            <person name="Thomas B.C."/>
            <person name="Morowitz M.J."/>
            <person name="Banfield J.F."/>
        </authorList>
    </citation>
    <scope>NUCLEOTIDE SEQUENCE [LARGE SCALE GENOMIC DNA]</scope>
    <source>
        <strain evidence="2">S2_003_000_R2_14</strain>
    </source>
</reference>
<proteinExistence type="predicted"/>
<evidence type="ECO:0000259" key="1">
    <source>
        <dbReference type="Pfam" id="PF00990"/>
    </source>
</evidence>
<evidence type="ECO:0000313" key="2">
    <source>
        <dbReference type="EMBL" id="PZR11919.1"/>
    </source>
</evidence>
<dbReference type="Gene3D" id="3.30.70.270">
    <property type="match status" value="1"/>
</dbReference>
<dbReference type="EMBL" id="QFQP01000013">
    <property type="protein sequence ID" value="PZR11919.1"/>
    <property type="molecule type" value="Genomic_DNA"/>
</dbReference>
<dbReference type="SUPFAM" id="SSF55073">
    <property type="entry name" value="Nucleotide cyclase"/>
    <property type="match status" value="1"/>
</dbReference>
<evidence type="ECO:0000313" key="3">
    <source>
        <dbReference type="Proteomes" id="UP000249061"/>
    </source>
</evidence>
<dbReference type="InterPro" id="IPR029787">
    <property type="entry name" value="Nucleotide_cyclase"/>
</dbReference>
<name>A0A2W5T8S5_9BACT</name>
<dbReference type="InterPro" id="IPR043128">
    <property type="entry name" value="Rev_trsase/Diguanyl_cyclase"/>
</dbReference>
<feature type="domain" description="GGDEF" evidence="1">
    <location>
        <begin position="72"/>
        <end position="176"/>
    </location>
</feature>
<sequence length="225" mass="24707">MSHSITERSEKALLALFPTAQGRPDGPTWLVDQMVDAELHRRGHPDAVSGAIHALALNQGSLLKEEYDLSTHGHSDGWVIGAVLVDALEFTVFNMQHGFKNGDAVLRAMVEGMKQVCPTAKVVRIHTDGFAILLGPTSDTRVSADLILKLRDVLPARVAVAVPGSQLKFTFGMLELTVVDPPNWQVLGPLVWAECERALIIARRKPTEALQQRRVVMDGRLPELR</sequence>
<gene>
    <name evidence="2" type="ORF">DI536_16445</name>
</gene>
<dbReference type="AlphaFoldDB" id="A0A2W5T8S5"/>
<dbReference type="Pfam" id="PF00990">
    <property type="entry name" value="GGDEF"/>
    <property type="match status" value="1"/>
</dbReference>
<protein>
    <submittedName>
        <fullName evidence="2">Diguanylate cyclase</fullName>
    </submittedName>
</protein>
<dbReference type="Proteomes" id="UP000249061">
    <property type="component" value="Unassembled WGS sequence"/>
</dbReference>